<dbReference type="OrthoDB" id="206201at2759"/>
<feature type="domain" description="Inhibitor I9" evidence="8">
    <location>
        <begin position="40"/>
        <end position="145"/>
    </location>
</feature>
<keyword evidence="4 5" id="KW-0720">Serine protease</keyword>
<dbReference type="InterPro" id="IPR037045">
    <property type="entry name" value="S8pro/Inhibitor_I9_sf"/>
</dbReference>
<dbReference type="PROSITE" id="PS51892">
    <property type="entry name" value="SUBTILASE"/>
    <property type="match status" value="1"/>
</dbReference>
<comment type="similarity">
    <text evidence="1 5 6">Belongs to the peptidase S8 family.</text>
</comment>
<dbReference type="InterPro" id="IPR023828">
    <property type="entry name" value="Peptidase_S8_Ser-AS"/>
</dbReference>
<evidence type="ECO:0000259" key="8">
    <source>
        <dbReference type="Pfam" id="PF05922"/>
    </source>
</evidence>
<dbReference type="InterPro" id="IPR015500">
    <property type="entry name" value="Peptidase_S8_subtilisin-rel"/>
</dbReference>
<dbReference type="EMBL" id="KV454475">
    <property type="protein sequence ID" value="ODV64307.1"/>
    <property type="molecule type" value="Genomic_DNA"/>
</dbReference>
<evidence type="ECO:0000256" key="6">
    <source>
        <dbReference type="RuleBase" id="RU003355"/>
    </source>
</evidence>
<keyword evidence="10" id="KW-1185">Reference proteome</keyword>
<dbReference type="PANTHER" id="PTHR43806:SF11">
    <property type="entry name" value="CEREVISIN-RELATED"/>
    <property type="match status" value="1"/>
</dbReference>
<dbReference type="PROSITE" id="PS00136">
    <property type="entry name" value="SUBTILASE_ASP"/>
    <property type="match status" value="1"/>
</dbReference>
<dbReference type="PROSITE" id="PS00138">
    <property type="entry name" value="SUBTILASE_SER"/>
    <property type="match status" value="1"/>
</dbReference>
<proteinExistence type="inferred from homology"/>
<dbReference type="Pfam" id="PF05922">
    <property type="entry name" value="Inhibitor_I9"/>
    <property type="match status" value="1"/>
</dbReference>
<keyword evidence="2 5" id="KW-0645">Protease</keyword>
<feature type="active site" description="Charge relay system" evidence="5">
    <location>
        <position position="191"/>
    </location>
</feature>
<dbReference type="Gene3D" id="3.30.70.80">
    <property type="entry name" value="Peptidase S8 propeptide/proteinase inhibitor I9"/>
    <property type="match status" value="1"/>
</dbReference>
<evidence type="ECO:0000256" key="2">
    <source>
        <dbReference type="ARBA" id="ARBA00022670"/>
    </source>
</evidence>
<reference evidence="10" key="1">
    <citation type="submission" date="2016-05" db="EMBL/GenBank/DDBJ databases">
        <title>Comparative genomics of biotechnologically important yeasts.</title>
        <authorList>
            <consortium name="DOE Joint Genome Institute"/>
            <person name="Riley R."/>
            <person name="Haridas S."/>
            <person name="Wolfe K.H."/>
            <person name="Lopes M.R."/>
            <person name="Hittinger C.T."/>
            <person name="Goker M."/>
            <person name="Salamov A."/>
            <person name="Wisecaver J."/>
            <person name="Long T.M."/>
            <person name="Aerts A.L."/>
            <person name="Barry K."/>
            <person name="Choi C."/>
            <person name="Clum A."/>
            <person name="Coughlan A.Y."/>
            <person name="Deshpande S."/>
            <person name="Douglass A.P."/>
            <person name="Hanson S.J."/>
            <person name="Klenk H.-P."/>
            <person name="Labutti K."/>
            <person name="Lapidus A."/>
            <person name="Lindquist E."/>
            <person name="Lipzen A."/>
            <person name="Meier-Kolthoff J.P."/>
            <person name="Ohm R.A."/>
            <person name="Otillar R.P."/>
            <person name="Pangilinan J."/>
            <person name="Peng Y."/>
            <person name="Rokas A."/>
            <person name="Rosa C.A."/>
            <person name="Scheuner C."/>
            <person name="Sibirny A.A."/>
            <person name="Slot J.C."/>
            <person name="Stielow J.B."/>
            <person name="Sun H."/>
            <person name="Kurtzman C.P."/>
            <person name="Blackwell M."/>
            <person name="Grigoriev I.V."/>
            <person name="Jeffries T.W."/>
        </authorList>
    </citation>
    <scope>NUCLEOTIDE SEQUENCE [LARGE SCALE GENOMIC DNA]</scope>
    <source>
        <strain evidence="10">DSM 1968</strain>
    </source>
</reference>
<evidence type="ECO:0000313" key="9">
    <source>
        <dbReference type="EMBL" id="ODV64307.1"/>
    </source>
</evidence>
<dbReference type="AlphaFoldDB" id="A0A1D2VRV3"/>
<dbReference type="RefSeq" id="XP_020050614.1">
    <property type="nucleotide sequence ID" value="XM_020190073.1"/>
</dbReference>
<feature type="active site" description="Charge relay system" evidence="5">
    <location>
        <position position="385"/>
    </location>
</feature>
<dbReference type="CDD" id="cd04077">
    <property type="entry name" value="Peptidases_S8_PCSK9_ProteinaseK_like"/>
    <property type="match status" value="1"/>
</dbReference>
<dbReference type="InterPro" id="IPR036852">
    <property type="entry name" value="Peptidase_S8/S53_dom_sf"/>
</dbReference>
<evidence type="ECO:0000259" key="7">
    <source>
        <dbReference type="Pfam" id="PF00082"/>
    </source>
</evidence>
<keyword evidence="3 5" id="KW-0378">Hydrolase</keyword>
<dbReference type="InterPro" id="IPR034193">
    <property type="entry name" value="PCSK9_ProteinaseK-like"/>
</dbReference>
<accession>A0A1D2VRV3</accession>
<dbReference type="Pfam" id="PF00082">
    <property type="entry name" value="Peptidase_S8"/>
    <property type="match status" value="1"/>
</dbReference>
<evidence type="ECO:0000256" key="1">
    <source>
        <dbReference type="ARBA" id="ARBA00011073"/>
    </source>
</evidence>
<dbReference type="PANTHER" id="PTHR43806">
    <property type="entry name" value="PEPTIDASE S8"/>
    <property type="match status" value="1"/>
</dbReference>
<dbReference type="InterPro" id="IPR050131">
    <property type="entry name" value="Peptidase_S8_subtilisin-like"/>
</dbReference>
<dbReference type="SUPFAM" id="SSF54897">
    <property type="entry name" value="Protease propeptides/inhibitors"/>
    <property type="match status" value="1"/>
</dbReference>
<name>A0A1D2VRV3_9ASCO</name>
<organism evidence="9 10">
    <name type="scientific">Ascoidea rubescens DSM 1968</name>
    <dbReference type="NCBI Taxonomy" id="1344418"/>
    <lineage>
        <taxon>Eukaryota</taxon>
        <taxon>Fungi</taxon>
        <taxon>Dikarya</taxon>
        <taxon>Ascomycota</taxon>
        <taxon>Saccharomycotina</taxon>
        <taxon>Saccharomycetes</taxon>
        <taxon>Ascoideaceae</taxon>
        <taxon>Ascoidea</taxon>
    </lineage>
</organism>
<dbReference type="GO" id="GO:0004252">
    <property type="term" value="F:serine-type endopeptidase activity"/>
    <property type="evidence" value="ECO:0007669"/>
    <property type="project" value="UniProtKB-UniRule"/>
</dbReference>
<evidence type="ECO:0000256" key="5">
    <source>
        <dbReference type="PROSITE-ProRule" id="PRU01240"/>
    </source>
</evidence>
<sequence>MIQADLKNKNLSPNKINRSGNFFNKVFYDKDNLDKIIPYSYIVTFKPGYPSEEIELHKKWVQSKQLSAVKNLIEISDFTNPFFLALNNDENVNDKTAGGIVTSFDIGESQNKLSGYSGYFLDEVVDALLQDSHIDIIERNMRVSTLEKVEQLGAPWGLARLSHINKLDVNTFNRYLYDDTAGQGVTSYVIDTGININHEEFEGRAVWGSTIPRNDFDEDNNGHGTHCAGTIASKTYGVAKKSNVVAVKVLRQNGTGSNSDVIKGVDFVVKSHLRESREGNPNFKGSTANMSLGGGKSLALNKVVNIAVRSGVHFAVAAGNENQNACNSSPASARNPITVSASTITDERAYFANYGECVDVFAAGLNVLSTYIGSNTETRVLSGTSMAAPHVCGLLSYFLSLYPDSTSEYGSEDVVSPFELKRKVLAFASRNLLTELPANTPNLLAYGGGGDDLSGFWDL</sequence>
<dbReference type="PROSITE" id="PS00137">
    <property type="entry name" value="SUBTILASE_HIS"/>
    <property type="match status" value="1"/>
</dbReference>
<dbReference type="Gene3D" id="3.40.50.200">
    <property type="entry name" value="Peptidase S8/S53 domain"/>
    <property type="match status" value="1"/>
</dbReference>
<dbReference type="STRING" id="1344418.A0A1D2VRV3"/>
<gene>
    <name evidence="9" type="ORF">ASCRUDRAFT_28850</name>
</gene>
<dbReference type="InterPro" id="IPR010259">
    <property type="entry name" value="S8pro/Inhibitor_I9"/>
</dbReference>
<dbReference type="PRINTS" id="PR00723">
    <property type="entry name" value="SUBTILISIN"/>
</dbReference>
<feature type="active site" description="Charge relay system" evidence="5">
    <location>
        <position position="223"/>
    </location>
</feature>
<dbReference type="InterPro" id="IPR022398">
    <property type="entry name" value="Peptidase_S8_His-AS"/>
</dbReference>
<evidence type="ECO:0000313" key="10">
    <source>
        <dbReference type="Proteomes" id="UP000095038"/>
    </source>
</evidence>
<dbReference type="GeneID" id="30963709"/>
<feature type="domain" description="Peptidase S8/S53" evidence="7">
    <location>
        <begin position="182"/>
        <end position="408"/>
    </location>
</feature>
<dbReference type="Proteomes" id="UP000095038">
    <property type="component" value="Unassembled WGS sequence"/>
</dbReference>
<dbReference type="FunFam" id="3.40.50.200:FF:000007">
    <property type="entry name" value="Subtilisin-like serine protease"/>
    <property type="match status" value="1"/>
</dbReference>
<dbReference type="InParanoid" id="A0A1D2VRV3"/>
<dbReference type="InterPro" id="IPR000209">
    <property type="entry name" value="Peptidase_S8/S53_dom"/>
</dbReference>
<protein>
    <submittedName>
        <fullName evidence="9">YEL060Cp-like protein</fullName>
    </submittedName>
</protein>
<dbReference type="InterPro" id="IPR023827">
    <property type="entry name" value="Peptidase_S8_Asp-AS"/>
</dbReference>
<dbReference type="GO" id="GO:0006508">
    <property type="term" value="P:proteolysis"/>
    <property type="evidence" value="ECO:0007669"/>
    <property type="project" value="UniProtKB-KW"/>
</dbReference>
<evidence type="ECO:0000256" key="4">
    <source>
        <dbReference type="ARBA" id="ARBA00022825"/>
    </source>
</evidence>
<dbReference type="SUPFAM" id="SSF52743">
    <property type="entry name" value="Subtilisin-like"/>
    <property type="match status" value="1"/>
</dbReference>
<evidence type="ECO:0000256" key="3">
    <source>
        <dbReference type="ARBA" id="ARBA00022801"/>
    </source>
</evidence>